<dbReference type="RefSeq" id="WP_073366527.1">
    <property type="nucleotide sequence ID" value="NZ_FNTL01000004.1"/>
</dbReference>
<dbReference type="Proteomes" id="UP000183407">
    <property type="component" value="Unassembled WGS sequence"/>
</dbReference>
<dbReference type="PANTHER" id="PTHR43303">
    <property type="entry name" value="NADPH DEHYDROGENASE C23G7.10C-RELATED"/>
    <property type="match status" value="1"/>
</dbReference>
<dbReference type="EMBL" id="FNTL01000004">
    <property type="protein sequence ID" value="SEC59272.1"/>
    <property type="molecule type" value="Genomic_DNA"/>
</dbReference>
<evidence type="ECO:0000259" key="6">
    <source>
        <dbReference type="Pfam" id="PF00724"/>
    </source>
</evidence>
<dbReference type="PANTHER" id="PTHR43303:SF4">
    <property type="entry name" value="NADPH DEHYDROGENASE C23G7.10C-RELATED"/>
    <property type="match status" value="1"/>
</dbReference>
<protein>
    <submittedName>
        <fullName evidence="7">2,4-dienoyl-CoA reductase</fullName>
    </submittedName>
</protein>
<organism evidence="7 8">
    <name type="scientific">Rhodococcus jostii</name>
    <dbReference type="NCBI Taxonomy" id="132919"/>
    <lineage>
        <taxon>Bacteria</taxon>
        <taxon>Bacillati</taxon>
        <taxon>Actinomycetota</taxon>
        <taxon>Actinomycetes</taxon>
        <taxon>Mycobacteriales</taxon>
        <taxon>Nocardiaceae</taxon>
        <taxon>Rhodococcus</taxon>
    </lineage>
</organism>
<evidence type="ECO:0000256" key="3">
    <source>
        <dbReference type="ARBA" id="ARBA00022643"/>
    </source>
</evidence>
<keyword evidence="4" id="KW-0521">NADP</keyword>
<evidence type="ECO:0000256" key="2">
    <source>
        <dbReference type="ARBA" id="ARBA00022630"/>
    </source>
</evidence>
<dbReference type="Pfam" id="PF00724">
    <property type="entry name" value="Oxidored_FMN"/>
    <property type="match status" value="1"/>
</dbReference>
<dbReference type="InterPro" id="IPR044152">
    <property type="entry name" value="YqjM-like"/>
</dbReference>
<keyword evidence="3" id="KW-0288">FMN</keyword>
<dbReference type="AlphaFoldDB" id="A0A1H4TS28"/>
<dbReference type="OrthoDB" id="3169239at2"/>
<dbReference type="GO" id="GO:0010181">
    <property type="term" value="F:FMN binding"/>
    <property type="evidence" value="ECO:0007669"/>
    <property type="project" value="InterPro"/>
</dbReference>
<dbReference type="GO" id="GO:0050661">
    <property type="term" value="F:NADP binding"/>
    <property type="evidence" value="ECO:0007669"/>
    <property type="project" value="InterPro"/>
</dbReference>
<proteinExistence type="predicted"/>
<name>A0A1H4TS28_RHOJO</name>
<evidence type="ECO:0000256" key="5">
    <source>
        <dbReference type="ARBA" id="ARBA00023002"/>
    </source>
</evidence>
<dbReference type="CDD" id="cd04747">
    <property type="entry name" value="OYE_like_5_FMN"/>
    <property type="match status" value="1"/>
</dbReference>
<sequence>MTSELTDSRQVDPEGAVNALFEPLQVRSLALPNRIVMSPMTREHSPGGVPGADMAAYYRRRAEGGTGLVITEGVAIDHPTAVDSPKVPHLHGEAALVGWRDVVDEVHEAGGRIIPQLWHVGPLWGAMSDVDPSLTSMRPSGVWGRAGRTVYPDDYIARASTPTSAMTEQDLEDVIAAYVRSARNAVEVGFDGIAIHAAHGYLLDSFLWESTNQRTDHWGGDLQRRTRFPVEVIRAIRREIGPELPIFFRFSQHKQQDYGARIANTPAELSVVLNALIDAGVDVLDASIRRFDLPAFEGSDLTLAGWAKKLTGAVSMAVGSVGLSKPLRDTGTPEPADLDGVVRRLKSNEFDLVAIGRLHLADPALARTLRRGGPIPTFDRERHEGQLC</sequence>
<keyword evidence="5" id="KW-0560">Oxidoreductase</keyword>
<gene>
    <name evidence="7" type="ORF">SAMN04490220_2050</name>
</gene>
<accession>A0A1H4TS28</accession>
<evidence type="ECO:0000313" key="8">
    <source>
        <dbReference type="Proteomes" id="UP000183407"/>
    </source>
</evidence>
<keyword evidence="2" id="KW-0285">Flavoprotein</keyword>
<evidence type="ECO:0000256" key="1">
    <source>
        <dbReference type="ARBA" id="ARBA00001917"/>
    </source>
</evidence>
<dbReference type="InterPro" id="IPR013785">
    <property type="entry name" value="Aldolase_TIM"/>
</dbReference>
<comment type="cofactor">
    <cofactor evidence="1">
        <name>FMN</name>
        <dbReference type="ChEBI" id="CHEBI:58210"/>
    </cofactor>
</comment>
<reference evidence="8" key="1">
    <citation type="submission" date="2016-10" db="EMBL/GenBank/DDBJ databases">
        <authorList>
            <person name="Varghese N."/>
        </authorList>
    </citation>
    <scope>NUCLEOTIDE SEQUENCE [LARGE SCALE GENOMIC DNA]</scope>
    <source>
        <strain evidence="8">DSM 44719</strain>
    </source>
</reference>
<dbReference type="Gene3D" id="3.20.20.70">
    <property type="entry name" value="Aldolase class I"/>
    <property type="match status" value="1"/>
</dbReference>
<dbReference type="InterPro" id="IPR001155">
    <property type="entry name" value="OxRdtase_FMN_N"/>
</dbReference>
<dbReference type="GO" id="GO:0003959">
    <property type="term" value="F:NADPH dehydrogenase activity"/>
    <property type="evidence" value="ECO:0007669"/>
    <property type="project" value="InterPro"/>
</dbReference>
<evidence type="ECO:0000256" key="4">
    <source>
        <dbReference type="ARBA" id="ARBA00022857"/>
    </source>
</evidence>
<feature type="domain" description="NADH:flavin oxidoreductase/NADH oxidase N-terminal" evidence="6">
    <location>
        <begin position="20"/>
        <end position="372"/>
    </location>
</feature>
<dbReference type="SUPFAM" id="SSF51395">
    <property type="entry name" value="FMN-linked oxidoreductases"/>
    <property type="match status" value="1"/>
</dbReference>
<evidence type="ECO:0000313" key="7">
    <source>
        <dbReference type="EMBL" id="SEC59272.1"/>
    </source>
</evidence>